<protein>
    <submittedName>
        <fullName evidence="3">Uncharacterized protein</fullName>
    </submittedName>
</protein>
<accession>A0A1M8AAF3</accession>
<dbReference type="InterPro" id="IPR018559">
    <property type="entry name" value="DUF2015"/>
</dbReference>
<organism evidence="3 4">
    <name type="scientific">Malassezia sympodialis (strain ATCC 42132)</name>
    <name type="common">Atopic eczema-associated yeast</name>
    <dbReference type="NCBI Taxonomy" id="1230383"/>
    <lineage>
        <taxon>Eukaryota</taxon>
        <taxon>Fungi</taxon>
        <taxon>Dikarya</taxon>
        <taxon>Basidiomycota</taxon>
        <taxon>Ustilaginomycotina</taxon>
        <taxon>Malasseziomycetes</taxon>
        <taxon>Malasseziales</taxon>
        <taxon>Malasseziaceae</taxon>
        <taxon>Malassezia</taxon>
    </lineage>
</organism>
<dbReference type="VEuPathDB" id="FungiDB:MSYG_3771"/>
<evidence type="ECO:0000256" key="1">
    <source>
        <dbReference type="ARBA" id="ARBA00008325"/>
    </source>
</evidence>
<comment type="similarity">
    <text evidence="1">Belongs to the UPF0357 family.</text>
</comment>
<evidence type="ECO:0000256" key="2">
    <source>
        <dbReference type="ARBA" id="ARBA00022729"/>
    </source>
</evidence>
<dbReference type="Pfam" id="PF09435">
    <property type="entry name" value="DUF2015"/>
    <property type="match status" value="1"/>
</dbReference>
<proteinExistence type="inferred from homology"/>
<dbReference type="Proteomes" id="UP000186303">
    <property type="component" value="Chromosome 6"/>
</dbReference>
<dbReference type="EMBL" id="LT671826">
    <property type="protein sequence ID" value="SHO79422.1"/>
    <property type="molecule type" value="Genomic_DNA"/>
</dbReference>
<dbReference type="OrthoDB" id="447314at2759"/>
<evidence type="ECO:0000313" key="3">
    <source>
        <dbReference type="EMBL" id="SHO79422.1"/>
    </source>
</evidence>
<evidence type="ECO:0000313" key="4">
    <source>
        <dbReference type="Proteomes" id="UP000186303"/>
    </source>
</evidence>
<gene>
    <name evidence="3" type="ORF">MSYG_3771</name>
</gene>
<dbReference type="OMA" id="NIRDGDS"/>
<name>A0A1M8AAF3_MALS4</name>
<dbReference type="AlphaFoldDB" id="A0A1M8AAF3"/>
<keyword evidence="2" id="KW-0732">Signal</keyword>
<sequence>MYLYSLGSSLLLLVLILICYWQRGRIAAHLSEPTRQRLESLLQRFLPSRYSRLGVFDWNTAVNAGLTSSLFDIESNIQDGDPRVGLDEAGMEQIHRIMHTQGLTFDQARLQRHHALLRDHNIDPQTGIPLDSKAITHL</sequence>
<dbReference type="PANTHER" id="PTHR28023:SF1">
    <property type="entry name" value="UPF0357 PROTEIN YCL012C"/>
    <property type="match status" value="1"/>
</dbReference>
<reference evidence="4" key="1">
    <citation type="journal article" date="2017" name="Nucleic Acids Res.">
        <title>Proteogenomics produces comprehensive and highly accurate protein-coding gene annotation in a complete genome assembly of Malassezia sympodialis.</title>
        <authorList>
            <person name="Zhu Y."/>
            <person name="Engstroem P.G."/>
            <person name="Tellgren-Roth C."/>
            <person name="Baudo C.D."/>
            <person name="Kennell J.C."/>
            <person name="Sun S."/>
            <person name="Billmyre R.B."/>
            <person name="Schroeder M.S."/>
            <person name="Andersson A."/>
            <person name="Holm T."/>
            <person name="Sigurgeirsson B."/>
            <person name="Wu G."/>
            <person name="Sankaranarayanan S.R."/>
            <person name="Siddharthan R."/>
            <person name="Sanyal K."/>
            <person name="Lundeberg J."/>
            <person name="Nystedt B."/>
            <person name="Boekhout T."/>
            <person name="Dawson T.L. Jr."/>
            <person name="Heitman J."/>
            <person name="Scheynius A."/>
            <person name="Lehtioe J."/>
        </authorList>
    </citation>
    <scope>NUCLEOTIDE SEQUENCE [LARGE SCALE GENOMIC DNA]</scope>
    <source>
        <strain evidence="4">ATCC 42132</strain>
    </source>
</reference>
<keyword evidence="4" id="KW-1185">Reference proteome</keyword>
<dbReference type="PANTHER" id="PTHR28023">
    <property type="entry name" value="UPF0357 PROTEIN YCL012C"/>
    <property type="match status" value="1"/>
</dbReference>